<feature type="compositionally biased region" description="Basic residues" evidence="6">
    <location>
        <begin position="18"/>
        <end position="28"/>
    </location>
</feature>
<evidence type="ECO:0000313" key="9">
    <source>
        <dbReference type="EMBL" id="MBW0470783.1"/>
    </source>
</evidence>
<dbReference type="Proteomes" id="UP000765509">
    <property type="component" value="Unassembled WGS sequence"/>
</dbReference>
<evidence type="ECO:0000256" key="6">
    <source>
        <dbReference type="SAM" id="MobiDB-lite"/>
    </source>
</evidence>
<proteinExistence type="inferred from homology"/>
<protein>
    <recommendedName>
        <fullName evidence="5">Origin recognition complex subunit 2</fullName>
    </recommendedName>
</protein>
<dbReference type="InterPro" id="IPR007220">
    <property type="entry name" value="ORC2"/>
</dbReference>
<evidence type="ECO:0000256" key="1">
    <source>
        <dbReference type="ARBA" id="ARBA00004123"/>
    </source>
</evidence>
<reference evidence="9" key="1">
    <citation type="submission" date="2021-03" db="EMBL/GenBank/DDBJ databases">
        <title>Draft genome sequence of rust myrtle Austropuccinia psidii MF-1, a brazilian biotype.</title>
        <authorList>
            <person name="Quecine M.C."/>
            <person name="Pachon D.M.R."/>
            <person name="Bonatelli M.L."/>
            <person name="Correr F.H."/>
            <person name="Franceschini L.M."/>
            <person name="Leite T.F."/>
            <person name="Margarido G.R.A."/>
            <person name="Almeida C.A."/>
            <person name="Ferrarezi J.A."/>
            <person name="Labate C.A."/>
        </authorList>
    </citation>
    <scope>NUCLEOTIDE SEQUENCE</scope>
    <source>
        <strain evidence="9">MF-1</strain>
    </source>
</reference>
<evidence type="ECO:0000259" key="7">
    <source>
        <dbReference type="Pfam" id="PF04084"/>
    </source>
</evidence>
<feature type="compositionally biased region" description="Basic and acidic residues" evidence="6">
    <location>
        <begin position="60"/>
        <end position="70"/>
    </location>
</feature>
<organism evidence="9 10">
    <name type="scientific">Austropuccinia psidii MF-1</name>
    <dbReference type="NCBI Taxonomy" id="1389203"/>
    <lineage>
        <taxon>Eukaryota</taxon>
        <taxon>Fungi</taxon>
        <taxon>Dikarya</taxon>
        <taxon>Basidiomycota</taxon>
        <taxon>Pucciniomycotina</taxon>
        <taxon>Pucciniomycetes</taxon>
        <taxon>Pucciniales</taxon>
        <taxon>Sphaerophragmiaceae</taxon>
        <taxon>Austropuccinia</taxon>
    </lineage>
</organism>
<sequence length="560" mass="62396">MPSTPPGLRTSLFSPSRTPRHATLKRKAQTVGPNRPSKQPRSTSPVKHPQENSQPDIDDSERPTVQRVKLDVQGTDDLDEDESDGSEAEQDLTTLLESERNQEPGDGFLKAQNSSDAYFLAHSKSNPTSSNLFSAKSNWQAPLKVSDYLDGFDPEPLNSAQTQWLQWTTELIEDYSLMFYGLGSKRVTLNDFVEKELVGSLGWDAVVVNGFQANAHLSDLLDDLEDIVHDKSSETEHPSGLAPHKKSTTLEVLESRAQELCQELSRKSDNAPICAIMIHNLDGVAFRNPRVQAVISLLAAQPSIHLIATIDHIHAPILLPSQLTSARPYLNDSSTLLGALPFGYNFLYHHLPTHTPYIIEALLSGTMSTLLPPTIFPPVMIGLQNSKSDIRQNGPTTLKATLHVLSSLTEKAKSLFRLMAEYQVRSYQSLPSAEAIQIDNLLQTATSQEQDQTPRISIARKKLFELARSEFIASVESQMEALLVEFRDHGIIFGNFTAPVGLMPVQARHDSMIEDDEEWLWIGLCKTDLEELKEGFETHALNTLEEQRKIKLFGQKNHPD</sequence>
<comment type="subcellular location">
    <subcellularLocation>
        <location evidence="1 5">Nucleus</location>
    </subcellularLocation>
</comment>
<gene>
    <name evidence="9" type="ORF">O181_010498</name>
</gene>
<dbReference type="GO" id="GO:0003688">
    <property type="term" value="F:DNA replication origin binding"/>
    <property type="evidence" value="ECO:0007669"/>
    <property type="project" value="UniProtKB-UniRule"/>
</dbReference>
<keyword evidence="4 5" id="KW-0539">Nucleus</keyword>
<dbReference type="InterPro" id="IPR056772">
    <property type="entry name" value="RecA-like_ORC2"/>
</dbReference>
<comment type="similarity">
    <text evidence="2 5">Belongs to the ORC2 family.</text>
</comment>
<dbReference type="AlphaFoldDB" id="A0A9Q3GKF1"/>
<keyword evidence="3 5" id="KW-0235">DNA replication</keyword>
<feature type="compositionally biased region" description="Polar residues" evidence="6">
    <location>
        <begin position="36"/>
        <end position="55"/>
    </location>
</feature>
<dbReference type="InterPro" id="IPR056773">
    <property type="entry name" value="WHD_ORC2"/>
</dbReference>
<comment type="subunit">
    <text evidence="5">Component of the origin recognition complex (ORC).</text>
</comment>
<feature type="region of interest" description="Disordered" evidence="6">
    <location>
        <begin position="1"/>
        <end position="91"/>
    </location>
</feature>
<dbReference type="GO" id="GO:0005664">
    <property type="term" value="C:nuclear origin of replication recognition complex"/>
    <property type="evidence" value="ECO:0007669"/>
    <property type="project" value="UniProtKB-UniRule"/>
</dbReference>
<feature type="domain" description="Origin recognition complex subunit 2 winged-helix" evidence="8">
    <location>
        <begin position="452"/>
        <end position="524"/>
    </location>
</feature>
<comment type="function">
    <text evidence="5">Component of the origin recognition complex (ORC) that binds origins of replication. DNA-binding is ATP-dependent. ORC is required to assemble the pre-replication complex necessary to initiate DNA replication.</text>
</comment>
<evidence type="ECO:0000256" key="4">
    <source>
        <dbReference type="ARBA" id="ARBA00023242"/>
    </source>
</evidence>
<evidence type="ECO:0000313" key="10">
    <source>
        <dbReference type="Proteomes" id="UP000765509"/>
    </source>
</evidence>
<dbReference type="PANTHER" id="PTHR14052:SF0">
    <property type="entry name" value="ORIGIN RECOGNITION COMPLEX SUBUNIT 2"/>
    <property type="match status" value="1"/>
</dbReference>
<comment type="caution">
    <text evidence="9">The sequence shown here is derived from an EMBL/GenBank/DDBJ whole genome shotgun (WGS) entry which is preliminary data.</text>
</comment>
<feature type="domain" description="Origin recognition complex subunit 2 RecA-like" evidence="7">
    <location>
        <begin position="160"/>
        <end position="350"/>
    </location>
</feature>
<dbReference type="PANTHER" id="PTHR14052">
    <property type="entry name" value="ORIGIN RECOGNITION COMPLEX SUBUNIT 2"/>
    <property type="match status" value="1"/>
</dbReference>
<evidence type="ECO:0000259" key="8">
    <source>
        <dbReference type="Pfam" id="PF24882"/>
    </source>
</evidence>
<accession>A0A9Q3GKF1</accession>
<dbReference type="GO" id="GO:0006260">
    <property type="term" value="P:DNA replication"/>
    <property type="evidence" value="ECO:0007669"/>
    <property type="project" value="UniProtKB-UniRule"/>
</dbReference>
<dbReference type="Pfam" id="PF24882">
    <property type="entry name" value="WHD_ORC2"/>
    <property type="match status" value="1"/>
</dbReference>
<evidence type="ECO:0000256" key="5">
    <source>
        <dbReference type="RuleBase" id="RU368084"/>
    </source>
</evidence>
<name>A0A9Q3GKF1_9BASI</name>
<feature type="compositionally biased region" description="Acidic residues" evidence="6">
    <location>
        <begin position="74"/>
        <end position="90"/>
    </location>
</feature>
<evidence type="ECO:0000256" key="3">
    <source>
        <dbReference type="ARBA" id="ARBA00022705"/>
    </source>
</evidence>
<dbReference type="OrthoDB" id="346673at2759"/>
<keyword evidence="10" id="KW-1185">Reference proteome</keyword>
<dbReference type="EMBL" id="AVOT02002545">
    <property type="protein sequence ID" value="MBW0470783.1"/>
    <property type="molecule type" value="Genomic_DNA"/>
</dbReference>
<evidence type="ECO:0000256" key="2">
    <source>
        <dbReference type="ARBA" id="ARBA00007421"/>
    </source>
</evidence>
<dbReference type="Pfam" id="PF04084">
    <property type="entry name" value="RecA-like_ORC2"/>
    <property type="match status" value="1"/>
</dbReference>